<sequence length="161" mass="18004">MFLLTAAFSTTSFLENMHLGLSSRWHISGSSLHFQSLSLRLQCEHTTPSPFRCTNPAAASLRLHTSPFQDENVSRRLASSFTKNFLRMRGHVRLSLKWSVSGSDGASQPETSSPQNAHLAISGSCTNTNPASAILVFSTHPFHFLLKVFRRSSIYFKTKRF</sequence>
<name>Q9DSW7_9VIRU</name>
<dbReference type="EMBL" id="AJ279812">
    <property type="protein sequence ID" value="CAC19118.1"/>
    <property type="molecule type" value="Genomic_DNA"/>
</dbReference>
<reference evidence="1" key="1">
    <citation type="journal article" date="2000" name="J. Gen. Virol.">
        <title>Phylogenetic position of the Diadromus pulchellus ascovirus DNA polymerase among viruses with large double-stranded DNA genomes.</title>
        <authorList>
            <person name="Stasiak K."/>
            <person name="Demattei M.V."/>
            <person name="Federici B.A."/>
            <person name="Bigot Y."/>
        </authorList>
    </citation>
    <scope>NUCLEOTIDE SEQUENCE</scope>
</reference>
<organism evidence="1">
    <name type="scientific">Diadromus pulchellus ascovirus 4a</name>
    <dbReference type="NCBI Taxonomy" id="158683"/>
    <lineage>
        <taxon>Viruses</taxon>
        <taxon>Varidnaviria</taxon>
        <taxon>Bamfordvirae</taxon>
        <taxon>Nucleocytoviricota</taxon>
        <taxon>Megaviricetes</taxon>
        <taxon>Pimascovirales</taxon>
        <taxon>Pimascovirales incertae sedis</taxon>
        <taxon>Ascoviridae</taxon>
        <taxon>Toursvirus</taxon>
        <taxon>Toursvirus dptv1a</taxon>
    </lineage>
</organism>
<proteinExistence type="predicted"/>
<accession>Q9DSW7</accession>
<protein>
    <submittedName>
        <fullName evidence="1">Uncharacterized protein</fullName>
    </submittedName>
</protein>
<evidence type="ECO:0000313" key="1">
    <source>
        <dbReference type="EMBL" id="CAC19118.1"/>
    </source>
</evidence>